<dbReference type="InParanoid" id="A0A6C2YWD1"/>
<protein>
    <submittedName>
        <fullName evidence="1">Uncharacterized protein</fullName>
    </submittedName>
</protein>
<dbReference type="EMBL" id="LR593887">
    <property type="protein sequence ID" value="VTS08282.1"/>
    <property type="molecule type" value="Genomic_DNA"/>
</dbReference>
<dbReference type="EMBL" id="LR586016">
    <property type="protein sequence ID" value="VIP05463.1"/>
    <property type="molecule type" value="Genomic_DNA"/>
</dbReference>
<reference evidence="1" key="1">
    <citation type="submission" date="2019-04" db="EMBL/GenBank/DDBJ databases">
        <authorList>
            <consortium name="Science for Life Laboratories"/>
        </authorList>
    </citation>
    <scope>NUCLEOTIDE SEQUENCE</scope>
    <source>
        <strain evidence="1">MBLW1</strain>
    </source>
</reference>
<proteinExistence type="predicted"/>
<dbReference type="AlphaFoldDB" id="A0A6C2YWD1"/>
<accession>A0A6C2YWD1</accession>
<dbReference type="KEGG" id="tim:GMBLW1_37300"/>
<evidence type="ECO:0000313" key="2">
    <source>
        <dbReference type="Proteomes" id="UP000464378"/>
    </source>
</evidence>
<keyword evidence="2" id="KW-1185">Reference proteome</keyword>
<dbReference type="Proteomes" id="UP000464378">
    <property type="component" value="Chromosome"/>
</dbReference>
<sequence>MATLSTESTGFGGFPIGFGGSYHPILAPMEL</sequence>
<name>A0A6C2YWD1_9BACT</name>
<organism evidence="1">
    <name type="scientific">Tuwongella immobilis</name>
    <dbReference type="NCBI Taxonomy" id="692036"/>
    <lineage>
        <taxon>Bacteria</taxon>
        <taxon>Pseudomonadati</taxon>
        <taxon>Planctomycetota</taxon>
        <taxon>Planctomycetia</taxon>
        <taxon>Gemmatales</taxon>
        <taxon>Gemmataceae</taxon>
        <taxon>Tuwongella</taxon>
    </lineage>
</organism>
<evidence type="ECO:0000313" key="1">
    <source>
        <dbReference type="EMBL" id="VIP05463.1"/>
    </source>
</evidence>
<gene>
    <name evidence="1" type="ORF">GMBLW1_37300</name>
</gene>